<proteinExistence type="inferred from homology"/>
<evidence type="ECO:0000313" key="7">
    <source>
        <dbReference type="Proteomes" id="UP001595987"/>
    </source>
</evidence>
<comment type="function">
    <text evidence="5">A non-essential component of RNA polymerase (RNAP).</text>
</comment>
<dbReference type="Proteomes" id="UP001595987">
    <property type="component" value="Unassembled WGS sequence"/>
</dbReference>
<comment type="subunit">
    <text evidence="5">RNAP is composed of a core of 2 alpha, a beta and a beta' subunit. The core is associated with a delta subunit, and at least one of epsilon or omega. When a sigma factor is associated with the core the holoenzyme is formed, which can initiate transcription.</text>
</comment>
<dbReference type="RefSeq" id="WP_213536504.1">
    <property type="nucleotide sequence ID" value="NZ_BOVQ01000007.1"/>
</dbReference>
<name>A0ABV9JF73_9LACT</name>
<dbReference type="NCBIfam" id="NF010188">
    <property type="entry name" value="PRK13667.1"/>
    <property type="match status" value="1"/>
</dbReference>
<evidence type="ECO:0000256" key="4">
    <source>
        <dbReference type="ARBA" id="ARBA00023163"/>
    </source>
</evidence>
<keyword evidence="2 5" id="KW-0808">Transferase</keyword>
<dbReference type="Gene3D" id="3.10.20.730">
    <property type="entry name" value="RNAP, epsilon subunit-like"/>
    <property type="match status" value="1"/>
</dbReference>
<evidence type="ECO:0000256" key="3">
    <source>
        <dbReference type="ARBA" id="ARBA00022695"/>
    </source>
</evidence>
<keyword evidence="4 5" id="KW-0804">Transcription</keyword>
<reference evidence="7" key="1">
    <citation type="journal article" date="2019" name="Int. J. Syst. Evol. Microbiol.">
        <title>The Global Catalogue of Microorganisms (GCM) 10K type strain sequencing project: providing services to taxonomists for standard genome sequencing and annotation.</title>
        <authorList>
            <consortium name="The Broad Institute Genomics Platform"/>
            <consortium name="The Broad Institute Genome Sequencing Center for Infectious Disease"/>
            <person name="Wu L."/>
            <person name="Ma J."/>
        </authorList>
    </citation>
    <scope>NUCLEOTIDE SEQUENCE [LARGE SCALE GENOMIC DNA]</scope>
    <source>
        <strain evidence="7">CCUG 63287</strain>
    </source>
</reference>
<keyword evidence="1 5" id="KW-0240">DNA-directed RNA polymerase</keyword>
<dbReference type="Pfam" id="PF07288">
    <property type="entry name" value="RpoY"/>
    <property type="match status" value="1"/>
</dbReference>
<evidence type="ECO:0000256" key="1">
    <source>
        <dbReference type="ARBA" id="ARBA00022478"/>
    </source>
</evidence>
<sequence length="76" mass="8896">MIFKVFYQADKTRSPRRETTQILYLDLDVKDEKEGIIAGREVIAKNTDYIVEFIDALSDEALEYERENTDVTITTF</sequence>
<comment type="caution">
    <text evidence="6">The sequence shown here is derived from an EMBL/GenBank/DDBJ whole genome shotgun (WGS) entry which is preliminary data.</text>
</comment>
<evidence type="ECO:0000256" key="5">
    <source>
        <dbReference type="HAMAP-Rule" id="MF_01553"/>
    </source>
</evidence>
<comment type="similarity">
    <text evidence="5">Belongs to the RNA polymerase subunit epsilon family.</text>
</comment>
<keyword evidence="7" id="KW-1185">Reference proteome</keyword>
<protein>
    <recommendedName>
        <fullName evidence="5">DNA-directed RNA polymerase subunit epsilon</fullName>
        <shortName evidence="5">RNAP epsilon subunit</shortName>
        <ecNumber evidence="5">2.7.7.6</ecNumber>
    </recommendedName>
    <alternativeName>
        <fullName evidence="5">RNA polymerase epsilon subunit</fullName>
    </alternativeName>
    <alternativeName>
        <fullName evidence="5">Transcriptase subunit epsilon</fullName>
    </alternativeName>
</protein>
<organism evidence="6 7">
    <name type="scientific">Lactococcus nasutitermitis</name>
    <dbReference type="NCBI Taxonomy" id="1652957"/>
    <lineage>
        <taxon>Bacteria</taxon>
        <taxon>Bacillati</taxon>
        <taxon>Bacillota</taxon>
        <taxon>Bacilli</taxon>
        <taxon>Lactobacillales</taxon>
        <taxon>Streptococcaceae</taxon>
        <taxon>Lactococcus</taxon>
    </lineage>
</organism>
<dbReference type="EC" id="2.7.7.6" evidence="5"/>
<accession>A0ABV9JF73</accession>
<evidence type="ECO:0000256" key="2">
    <source>
        <dbReference type="ARBA" id="ARBA00022679"/>
    </source>
</evidence>
<evidence type="ECO:0000313" key="6">
    <source>
        <dbReference type="EMBL" id="MFC4653324.1"/>
    </source>
</evidence>
<dbReference type="InterPro" id="IPR009907">
    <property type="entry name" value="RpoY"/>
</dbReference>
<keyword evidence="3 5" id="KW-0548">Nucleotidyltransferase</keyword>
<gene>
    <name evidence="5" type="primary">rpoY</name>
    <name evidence="6" type="ORF">ACFO26_10465</name>
</gene>
<dbReference type="EMBL" id="JBHSGD010000010">
    <property type="protein sequence ID" value="MFC4653324.1"/>
    <property type="molecule type" value="Genomic_DNA"/>
</dbReference>
<dbReference type="HAMAP" id="MF_01553">
    <property type="entry name" value="RNApol_bact_RpoY"/>
    <property type="match status" value="1"/>
</dbReference>
<comment type="catalytic activity">
    <reaction evidence="5">
        <text>RNA(n) + a ribonucleoside 5'-triphosphate = RNA(n+1) + diphosphate</text>
        <dbReference type="Rhea" id="RHEA:21248"/>
        <dbReference type="Rhea" id="RHEA-COMP:14527"/>
        <dbReference type="Rhea" id="RHEA-COMP:17342"/>
        <dbReference type="ChEBI" id="CHEBI:33019"/>
        <dbReference type="ChEBI" id="CHEBI:61557"/>
        <dbReference type="ChEBI" id="CHEBI:140395"/>
        <dbReference type="EC" id="2.7.7.6"/>
    </reaction>
</comment>